<name>A0A1B6FJB4_9HEMI</name>
<proteinExistence type="predicted"/>
<evidence type="ECO:0000313" key="2">
    <source>
        <dbReference type="EMBL" id="JAS50289.1"/>
    </source>
</evidence>
<accession>A0A1B6FJB4</accession>
<protein>
    <recommendedName>
        <fullName evidence="1">Retrovirus-related Pol polyprotein from transposon TNT 1-94-like beta-barrel domain-containing protein</fullName>
    </recommendedName>
</protein>
<feature type="domain" description="Retrovirus-related Pol polyprotein from transposon TNT 1-94-like beta-barrel" evidence="1">
    <location>
        <begin position="18"/>
        <end position="55"/>
    </location>
</feature>
<sequence>VKNCTKNISVAKKDQSIQQIAVGNVDSHECCLNNVSYVPDLSANLMSVNAITENGGEVLFTKNKVHIMKNTSVVLEGCKNKNGLYVVQLTDNQNVKEIAAISKAEHNENRPSMPKSV</sequence>
<reference evidence="2" key="1">
    <citation type="submission" date="2015-11" db="EMBL/GenBank/DDBJ databases">
        <title>De novo transcriptome assembly of four potential Pierce s Disease insect vectors from Arizona vineyards.</title>
        <authorList>
            <person name="Tassone E.E."/>
        </authorList>
    </citation>
    <scope>NUCLEOTIDE SEQUENCE</scope>
</reference>
<dbReference type="EMBL" id="GECZ01019480">
    <property type="protein sequence ID" value="JAS50289.1"/>
    <property type="molecule type" value="Transcribed_RNA"/>
</dbReference>
<feature type="non-terminal residue" evidence="2">
    <location>
        <position position="117"/>
    </location>
</feature>
<dbReference type="InterPro" id="IPR054722">
    <property type="entry name" value="PolX-like_BBD"/>
</dbReference>
<gene>
    <name evidence="2" type="ORF">g.44790</name>
</gene>
<dbReference type="AlphaFoldDB" id="A0A1B6FJB4"/>
<feature type="non-terminal residue" evidence="2">
    <location>
        <position position="1"/>
    </location>
</feature>
<organism evidence="2">
    <name type="scientific">Cuerna arida</name>
    <dbReference type="NCBI Taxonomy" id="1464854"/>
    <lineage>
        <taxon>Eukaryota</taxon>
        <taxon>Metazoa</taxon>
        <taxon>Ecdysozoa</taxon>
        <taxon>Arthropoda</taxon>
        <taxon>Hexapoda</taxon>
        <taxon>Insecta</taxon>
        <taxon>Pterygota</taxon>
        <taxon>Neoptera</taxon>
        <taxon>Paraneoptera</taxon>
        <taxon>Hemiptera</taxon>
        <taxon>Auchenorrhyncha</taxon>
        <taxon>Membracoidea</taxon>
        <taxon>Cicadellidae</taxon>
        <taxon>Cicadellinae</taxon>
        <taxon>Proconiini</taxon>
        <taxon>Cuerna</taxon>
    </lineage>
</organism>
<dbReference type="Pfam" id="PF22936">
    <property type="entry name" value="Pol_BBD"/>
    <property type="match status" value="1"/>
</dbReference>
<evidence type="ECO:0000259" key="1">
    <source>
        <dbReference type="Pfam" id="PF22936"/>
    </source>
</evidence>